<evidence type="ECO:0000313" key="3">
    <source>
        <dbReference type="Proteomes" id="UP000294901"/>
    </source>
</evidence>
<gene>
    <name evidence="2" type="ORF">C8E87_1836</name>
</gene>
<feature type="region of interest" description="Disordered" evidence="1">
    <location>
        <begin position="50"/>
        <end position="70"/>
    </location>
</feature>
<organism evidence="2 3">
    <name type="scientific">Paractinoplanes brasiliensis</name>
    <dbReference type="NCBI Taxonomy" id="52695"/>
    <lineage>
        <taxon>Bacteria</taxon>
        <taxon>Bacillati</taxon>
        <taxon>Actinomycetota</taxon>
        <taxon>Actinomycetes</taxon>
        <taxon>Micromonosporales</taxon>
        <taxon>Micromonosporaceae</taxon>
        <taxon>Paractinoplanes</taxon>
    </lineage>
</organism>
<dbReference type="OrthoDB" id="3298431at2"/>
<comment type="caution">
    <text evidence="2">The sequence shown here is derived from an EMBL/GenBank/DDBJ whole genome shotgun (WGS) entry which is preliminary data.</text>
</comment>
<proteinExistence type="predicted"/>
<dbReference type="RefSeq" id="WP_133872708.1">
    <property type="nucleotide sequence ID" value="NZ_BOMD01000115.1"/>
</dbReference>
<dbReference type="EMBL" id="SNWR01000001">
    <property type="protein sequence ID" value="TDO38189.1"/>
    <property type="molecule type" value="Genomic_DNA"/>
</dbReference>
<name>A0A4R6JPH2_9ACTN</name>
<evidence type="ECO:0000256" key="1">
    <source>
        <dbReference type="SAM" id="MobiDB-lite"/>
    </source>
</evidence>
<accession>A0A4R6JPH2</accession>
<keyword evidence="3" id="KW-1185">Reference proteome</keyword>
<protein>
    <submittedName>
        <fullName evidence="2">Uncharacterized protein</fullName>
    </submittedName>
</protein>
<reference evidence="2 3" key="1">
    <citation type="submission" date="2019-03" db="EMBL/GenBank/DDBJ databases">
        <title>Sequencing the genomes of 1000 actinobacteria strains.</title>
        <authorList>
            <person name="Klenk H.-P."/>
        </authorList>
    </citation>
    <scope>NUCLEOTIDE SEQUENCE [LARGE SCALE GENOMIC DNA]</scope>
    <source>
        <strain evidence="2 3">DSM 43805</strain>
    </source>
</reference>
<evidence type="ECO:0000313" key="2">
    <source>
        <dbReference type="EMBL" id="TDO38189.1"/>
    </source>
</evidence>
<dbReference type="AlphaFoldDB" id="A0A4R6JPH2"/>
<sequence>MADSDAVAQSCFAVHRGAWTNLPAELAALVAPPVTVQAVPCERAVGSWRRGQLARSRGNMPVGKHARAAR</sequence>
<dbReference type="Proteomes" id="UP000294901">
    <property type="component" value="Unassembled WGS sequence"/>
</dbReference>